<keyword evidence="1" id="KW-0732">Signal</keyword>
<dbReference type="RefSeq" id="WP_020886016.1">
    <property type="nucleotide sequence ID" value="NZ_ATHI01000004.1"/>
</dbReference>
<name>S7UN55_9BACT</name>
<dbReference type="AlphaFoldDB" id="S7UN55"/>
<feature type="chain" id="PRO_5004545441" evidence="1">
    <location>
        <begin position="22"/>
        <end position="339"/>
    </location>
</feature>
<feature type="signal peptide" evidence="1">
    <location>
        <begin position="1"/>
        <end position="21"/>
    </location>
</feature>
<reference evidence="2 3" key="1">
    <citation type="journal article" date="2013" name="Genome Announc.">
        <title>Draft genome sequences for three mercury-methylating, sulfate-reducing bacteria.</title>
        <authorList>
            <person name="Brown S.D."/>
            <person name="Hurt R.A.Jr."/>
            <person name="Gilmour C.C."/>
            <person name="Elias D.A."/>
        </authorList>
    </citation>
    <scope>NUCLEOTIDE SEQUENCE [LARGE SCALE GENOMIC DNA]</scope>
    <source>
        <strain evidence="2 3">DSM 16529</strain>
    </source>
</reference>
<accession>S7UN55</accession>
<gene>
    <name evidence="2" type="ORF">dsat_2130</name>
</gene>
<protein>
    <submittedName>
        <fullName evidence="2">Uncharacterized protein</fullName>
    </submittedName>
</protein>
<dbReference type="Proteomes" id="UP000014975">
    <property type="component" value="Unassembled WGS sequence"/>
</dbReference>
<sequence length="339" mass="39276">MLRLSILSLAFIFIILGAANAAQDNQELDIFIDIYPHNQEYSNECNKFTLTVTNESGAERHYTAGLLKISIPIDREKIASVSWARTENSEFVLDPISIHNIQSRSVSFRFRKFNDTVVDLKRDAIKLAHEGRFKDTEKNINALFIYYNTHGGGHEIIIPAINEIIVNLHSQRFGPLSQCDDYVLVQRRTIRRLLDYIIWHKTFESHRHLMGLLGNWNAFAKSTYSKKREDWPDRSLSSITSPEVSFLERDEYRDALVEDIILIKGIFGSDDAEQKIEKELLAPARGMADDRGLHLHIYHAERIFRILAVEPERIKMNELAKSLDALQRLSSEVHFRRQR</sequence>
<evidence type="ECO:0000256" key="1">
    <source>
        <dbReference type="SAM" id="SignalP"/>
    </source>
</evidence>
<organism evidence="2 3">
    <name type="scientific">Alkalidesulfovibrio alkalitolerans DSM 16529</name>
    <dbReference type="NCBI Taxonomy" id="1121439"/>
    <lineage>
        <taxon>Bacteria</taxon>
        <taxon>Pseudomonadati</taxon>
        <taxon>Thermodesulfobacteriota</taxon>
        <taxon>Desulfovibrionia</taxon>
        <taxon>Desulfovibrionales</taxon>
        <taxon>Desulfovibrionaceae</taxon>
        <taxon>Alkalidesulfovibrio</taxon>
    </lineage>
</organism>
<dbReference type="EMBL" id="ATHI01000004">
    <property type="protein sequence ID" value="EPR35429.1"/>
    <property type="molecule type" value="Genomic_DNA"/>
</dbReference>
<keyword evidence="3" id="KW-1185">Reference proteome</keyword>
<dbReference type="STRING" id="1121439.dsat_2130"/>
<comment type="caution">
    <text evidence="2">The sequence shown here is derived from an EMBL/GenBank/DDBJ whole genome shotgun (WGS) entry which is preliminary data.</text>
</comment>
<proteinExistence type="predicted"/>
<evidence type="ECO:0000313" key="2">
    <source>
        <dbReference type="EMBL" id="EPR35429.1"/>
    </source>
</evidence>
<evidence type="ECO:0000313" key="3">
    <source>
        <dbReference type="Proteomes" id="UP000014975"/>
    </source>
</evidence>